<dbReference type="AlphaFoldDB" id="A0A2V2N4C8"/>
<name>A0A2V2N4C8_9EURY</name>
<dbReference type="EMBL" id="QGMY01000001">
    <property type="protein sequence ID" value="PWR74679.1"/>
    <property type="molecule type" value="Genomic_DNA"/>
</dbReference>
<proteinExistence type="predicted"/>
<gene>
    <name evidence="1" type="ORF">DK846_00035</name>
</gene>
<reference evidence="1 2" key="1">
    <citation type="submission" date="2018-05" db="EMBL/GenBank/DDBJ databases">
        <title>Draft genome of Methanospirillum lacunae Ki8-1.</title>
        <authorList>
            <person name="Dueholm M.S."/>
            <person name="Nielsen P.H."/>
            <person name="Bakmann L.F."/>
            <person name="Otzen D.E."/>
        </authorList>
    </citation>
    <scope>NUCLEOTIDE SEQUENCE [LARGE SCALE GENOMIC DNA]</scope>
    <source>
        <strain evidence="1 2">Ki8-1</strain>
    </source>
</reference>
<accession>A0A2V2N4C8</accession>
<protein>
    <submittedName>
        <fullName evidence="1">Uncharacterized protein</fullName>
    </submittedName>
</protein>
<evidence type="ECO:0000313" key="1">
    <source>
        <dbReference type="EMBL" id="PWR74679.1"/>
    </source>
</evidence>
<evidence type="ECO:0000313" key="2">
    <source>
        <dbReference type="Proteomes" id="UP000245657"/>
    </source>
</evidence>
<comment type="caution">
    <text evidence="1">The sequence shown here is derived from an EMBL/GenBank/DDBJ whole genome shotgun (WGS) entry which is preliminary data.</text>
</comment>
<dbReference type="RefSeq" id="WP_109966879.1">
    <property type="nucleotide sequence ID" value="NZ_CP176093.1"/>
</dbReference>
<dbReference type="Proteomes" id="UP000245657">
    <property type="component" value="Unassembled WGS sequence"/>
</dbReference>
<dbReference type="GeneID" id="97548897"/>
<sequence length="93" mass="10507">MKPSKRSLALSDQDNSFTCSDVTELLFYGNIAFFELVIHLTGQQLVDQIEGLISDREFKTGMSFFNKGQRCIPWSRALSVPVMSCEEYANCTT</sequence>
<organism evidence="1 2">
    <name type="scientific">Methanospirillum lacunae</name>
    <dbReference type="NCBI Taxonomy" id="668570"/>
    <lineage>
        <taxon>Archaea</taxon>
        <taxon>Methanobacteriati</taxon>
        <taxon>Methanobacteriota</taxon>
        <taxon>Stenosarchaea group</taxon>
        <taxon>Methanomicrobia</taxon>
        <taxon>Methanomicrobiales</taxon>
        <taxon>Methanospirillaceae</taxon>
        <taxon>Methanospirillum</taxon>
    </lineage>
</organism>
<keyword evidence="2" id="KW-1185">Reference proteome</keyword>